<proteinExistence type="predicted"/>
<accession>A0ACC0U8D2</accession>
<gene>
    <name evidence="1" type="ORF">F5148DRAFT_1149443</name>
</gene>
<dbReference type="EMBL" id="JAGFNK010000109">
    <property type="protein sequence ID" value="KAI9507878.1"/>
    <property type="molecule type" value="Genomic_DNA"/>
</dbReference>
<evidence type="ECO:0000313" key="1">
    <source>
        <dbReference type="EMBL" id="KAI9507878.1"/>
    </source>
</evidence>
<sequence length="492" mass="54028">MASFAALPLMDASRDSRIHDWIAEQYSFALSEFQDDYLWRDDPPSLRESKLLPDDFDLIIRPPSSSQPDIDHDRDAQSTHSNDPPLLPSPLPLHHRAPSHHRPAQSSADLEDALDGLLREMNSWRIAPASRSALTLRCSDRNKALPPPPSPSLPPTPTLENFPSPPATAPSSPTSSSFPVTPTSSFRPLHRRSKALDQPPSPPESDSEPTLTSSASYASLRSRGNRYPSISTTLSTAESTFTPSVRHAIYISAPKESPPPSPTTPTPVERMPPAEVVSSTPSPDPLPPASMDKLLQVYPSGLAAGESSRWSVASTSLPSRRSPTPTPNSMPILPTFIRPSSKPKRELTSIRTRILSTFGLRSRDSTPPSPTTANAFPSNPRRNSYRSSWSSATTRRRHVDSHINMNTLNTSRCEKRLVVSGLEKGNLDAELAVKRWCESFGELRRISRKDGALHVSWKKASVADTVCRLEARVYIKGVGSVGLSWVTEPRLF</sequence>
<reference evidence="1" key="1">
    <citation type="submission" date="2021-03" db="EMBL/GenBank/DDBJ databases">
        <title>Evolutionary priming and transition to the ectomycorrhizal habit in an iconic lineage of mushroom-forming fungi: is preadaptation a requirement?</title>
        <authorList>
            <consortium name="DOE Joint Genome Institute"/>
            <person name="Looney B.P."/>
            <person name="Miyauchi S."/>
            <person name="Morin E."/>
            <person name="Drula E."/>
            <person name="Courty P.E."/>
            <person name="Chicoki N."/>
            <person name="Fauchery L."/>
            <person name="Kohler A."/>
            <person name="Kuo A."/>
            <person name="LaButti K."/>
            <person name="Pangilinan J."/>
            <person name="Lipzen A."/>
            <person name="Riley R."/>
            <person name="Andreopoulos W."/>
            <person name="He G."/>
            <person name="Johnson J."/>
            <person name="Barry K.W."/>
            <person name="Grigoriev I.V."/>
            <person name="Nagy L."/>
            <person name="Hibbett D."/>
            <person name="Henrissat B."/>
            <person name="Matheny P.B."/>
            <person name="Labbe J."/>
            <person name="Martin A.F."/>
        </authorList>
    </citation>
    <scope>NUCLEOTIDE SEQUENCE</scope>
    <source>
        <strain evidence="1">BPL698</strain>
    </source>
</reference>
<name>A0ACC0U8D2_9AGAM</name>
<dbReference type="Proteomes" id="UP001207468">
    <property type="component" value="Unassembled WGS sequence"/>
</dbReference>
<organism evidence="1 2">
    <name type="scientific">Russula earlei</name>
    <dbReference type="NCBI Taxonomy" id="71964"/>
    <lineage>
        <taxon>Eukaryota</taxon>
        <taxon>Fungi</taxon>
        <taxon>Dikarya</taxon>
        <taxon>Basidiomycota</taxon>
        <taxon>Agaricomycotina</taxon>
        <taxon>Agaricomycetes</taxon>
        <taxon>Russulales</taxon>
        <taxon>Russulaceae</taxon>
        <taxon>Russula</taxon>
    </lineage>
</organism>
<protein>
    <submittedName>
        <fullName evidence="1">Uncharacterized protein</fullName>
    </submittedName>
</protein>
<comment type="caution">
    <text evidence="1">The sequence shown here is derived from an EMBL/GenBank/DDBJ whole genome shotgun (WGS) entry which is preliminary data.</text>
</comment>
<evidence type="ECO:0000313" key="2">
    <source>
        <dbReference type="Proteomes" id="UP001207468"/>
    </source>
</evidence>
<keyword evidence="2" id="KW-1185">Reference proteome</keyword>